<dbReference type="GO" id="GO:0016567">
    <property type="term" value="P:protein ubiquitination"/>
    <property type="evidence" value="ECO:0007669"/>
    <property type="project" value="TreeGrafter"/>
</dbReference>
<dbReference type="GO" id="GO:0005737">
    <property type="term" value="C:cytoplasm"/>
    <property type="evidence" value="ECO:0007669"/>
    <property type="project" value="TreeGrafter"/>
</dbReference>
<dbReference type="Gene3D" id="1.25.40.10">
    <property type="entry name" value="Tetratricopeptide repeat domain"/>
    <property type="match status" value="3"/>
</dbReference>
<dbReference type="OrthoDB" id="5328412at2759"/>
<dbReference type="Proteomes" id="UP000267251">
    <property type="component" value="Unassembled WGS sequence"/>
</dbReference>
<keyword evidence="1" id="KW-0802">TPR repeat</keyword>
<evidence type="ECO:0000313" key="4">
    <source>
        <dbReference type="Proteomes" id="UP000267251"/>
    </source>
</evidence>
<dbReference type="GO" id="GO:0005680">
    <property type="term" value="C:anaphase-promoting complex"/>
    <property type="evidence" value="ECO:0007669"/>
    <property type="project" value="TreeGrafter"/>
</dbReference>
<evidence type="ECO:0000313" key="3">
    <source>
        <dbReference type="EMBL" id="RKP11602.1"/>
    </source>
</evidence>
<dbReference type="PANTHER" id="PTHR12558">
    <property type="entry name" value="CELL DIVISION CYCLE 16,23,27"/>
    <property type="match status" value="1"/>
</dbReference>
<dbReference type="GO" id="GO:0007091">
    <property type="term" value="P:metaphase/anaphase transition of mitotic cell cycle"/>
    <property type="evidence" value="ECO:0007669"/>
    <property type="project" value="TreeGrafter"/>
</dbReference>
<dbReference type="GO" id="GO:0031145">
    <property type="term" value="P:anaphase-promoting complex-dependent catabolic process"/>
    <property type="evidence" value="ECO:0007669"/>
    <property type="project" value="TreeGrafter"/>
</dbReference>
<dbReference type="InterPro" id="IPR011990">
    <property type="entry name" value="TPR-like_helical_dom_sf"/>
</dbReference>
<gene>
    <name evidence="3" type="ORF">BJ684DRAFT_21823</name>
</gene>
<accession>A0A4P9XZN1</accession>
<evidence type="ECO:0000256" key="2">
    <source>
        <dbReference type="ARBA" id="ARBA00038210"/>
    </source>
</evidence>
<comment type="similarity">
    <text evidence="2">Belongs to the APC3/CDC27 family.</text>
</comment>
<proteinExistence type="inferred from homology"/>
<dbReference type="GO" id="GO:0051301">
    <property type="term" value="P:cell division"/>
    <property type="evidence" value="ECO:0007669"/>
    <property type="project" value="TreeGrafter"/>
</dbReference>
<reference evidence="4" key="1">
    <citation type="journal article" date="2018" name="Nat. Microbiol.">
        <title>Leveraging single-cell genomics to expand the fungal tree of life.</title>
        <authorList>
            <person name="Ahrendt S.R."/>
            <person name="Quandt C.A."/>
            <person name="Ciobanu D."/>
            <person name="Clum A."/>
            <person name="Salamov A."/>
            <person name="Andreopoulos B."/>
            <person name="Cheng J.F."/>
            <person name="Woyke T."/>
            <person name="Pelin A."/>
            <person name="Henrissat B."/>
            <person name="Reynolds N.K."/>
            <person name="Benny G.L."/>
            <person name="Smith M.E."/>
            <person name="James T.Y."/>
            <person name="Grigoriev I.V."/>
        </authorList>
    </citation>
    <scope>NUCLEOTIDE SEQUENCE [LARGE SCALE GENOMIC DNA]</scope>
</reference>
<evidence type="ECO:0000256" key="1">
    <source>
        <dbReference type="ARBA" id="ARBA00022803"/>
    </source>
</evidence>
<dbReference type="EMBL" id="KZ988779">
    <property type="protein sequence ID" value="RKP11602.1"/>
    <property type="molecule type" value="Genomic_DNA"/>
</dbReference>
<organism evidence="3 4">
    <name type="scientific">Piptocephalis cylindrospora</name>
    <dbReference type="NCBI Taxonomy" id="1907219"/>
    <lineage>
        <taxon>Eukaryota</taxon>
        <taxon>Fungi</taxon>
        <taxon>Fungi incertae sedis</taxon>
        <taxon>Zoopagomycota</taxon>
        <taxon>Zoopagomycotina</taxon>
        <taxon>Zoopagomycetes</taxon>
        <taxon>Zoopagales</taxon>
        <taxon>Piptocephalidaceae</taxon>
        <taxon>Piptocephalis</taxon>
    </lineage>
</organism>
<dbReference type="AlphaFoldDB" id="A0A4P9XZN1"/>
<dbReference type="SUPFAM" id="SSF48452">
    <property type="entry name" value="TPR-like"/>
    <property type="match status" value="2"/>
</dbReference>
<keyword evidence="4" id="KW-1185">Reference proteome</keyword>
<sequence length="445" mass="48774">MPATTFEELIAEAKAFEVKADAEETPDEDTLHLYEQALDAYASASALQPRDDGCLYNWGRISFILAGFLDEVDPEAKADYLSTAMDKFRAALEVSPEHGECNYTLAQALIASADHKAEEEEDDEGANADLTEAGELFAKVFTIQEAQLAKGEPKDDPVTEDNLVDTLVGHCEALNSLAYLTDSKDAYETHFTQAIQLLERAIALRPTRKSELLQEWAGVLESRAEKRGDEAGRVEDADYDEALAKLDEACEVDPKNADAFCDKGDLLLTVAHARLITAAIDADQSEEAAISPEKAAAAESAVWEGYGHACTAYEKAAELEPESVGILQKLGDLCFTRSRLQMTAAKEAEASLLSKAEEWYRAGLAKDDGDEELIIRLAQVLFAQGGAKAAEVDALIIRFKELGGLPDDVIEEPELFEEDFITKVAEHFPEDEFDEDDDEDESDEE</sequence>
<name>A0A4P9XZN1_9FUNG</name>
<dbReference type="PANTHER" id="PTHR12558:SF13">
    <property type="entry name" value="CELL DIVISION CYCLE PROTEIN 27 HOMOLOG"/>
    <property type="match status" value="1"/>
</dbReference>
<protein>
    <submittedName>
        <fullName evidence="3">Uncharacterized protein</fullName>
    </submittedName>
</protein>